<name>A0AA96V0F2_9CAEN</name>
<dbReference type="InterPro" id="IPR050525">
    <property type="entry name" value="ECM_Assembly_Org"/>
</dbReference>
<dbReference type="SUPFAM" id="SSF53300">
    <property type="entry name" value="vWA-like"/>
    <property type="match status" value="2"/>
</dbReference>
<proteinExistence type="evidence at transcript level"/>
<feature type="signal peptide" evidence="1">
    <location>
        <begin position="1"/>
        <end position="18"/>
    </location>
</feature>
<dbReference type="InterPro" id="IPR002035">
    <property type="entry name" value="VWF_A"/>
</dbReference>
<accession>A0AA96V0F2</accession>
<evidence type="ECO:0000259" key="2">
    <source>
        <dbReference type="PROSITE" id="PS50234"/>
    </source>
</evidence>
<sequence length="465" mass="51777">MLAILALPALLLTQLVVAHPHDDLSLRDLETLYELLAEEKRMIEEEPREMSNRVKEGFEEHCKQAPLELGLIIDSSVSINPTDYKKGLTFLAEYLDNYVISQDAVRVAAVTFGEGVYTQDGFNLTQYTSKEPLIQKVKTLPFRHGRSTDTGYALAHMRDVQLNNGITRKGVPKMVMVLTDGNSQKGAYTKAEALKVKAANITVMVVGVGNVKHSELVNIAGGVEKNVIKVTSYDKLGEEIRDKLKFASCTLVPKPTTPTTTTTTTTTTTMPAQEPCGKDFPTDINFIFSPSALGLEDTQYATRFISHVNKHEKLQEGTQYGLVTGDCPTDEGFTLKEYRKITDLDARLSYYDRNKIPELVEFAYSERFSAYNGGQDGATKVAVIFLNSAKVDTDRLITIIQQMVDDDVRVYISTRDTDTRDQWVSRLPREVTFLTPDPNSPQQHALEFVSLLCTPVVMGNNAART</sequence>
<dbReference type="PANTHER" id="PTHR24020:SF87">
    <property type="entry name" value="COLLAGEN ALPHA-1(VI) CHAIN-LIKE"/>
    <property type="match status" value="1"/>
</dbReference>
<protein>
    <submittedName>
        <fullName evidence="3">VWACP-3</fullName>
    </submittedName>
</protein>
<evidence type="ECO:0000313" key="3">
    <source>
        <dbReference type="EMBL" id="WNX29086.1"/>
    </source>
</evidence>
<dbReference type="SMART" id="SM00327">
    <property type="entry name" value="VWA"/>
    <property type="match status" value="1"/>
</dbReference>
<feature type="chain" id="PRO_5041686235" evidence="1">
    <location>
        <begin position="19"/>
        <end position="465"/>
    </location>
</feature>
<keyword evidence="1" id="KW-0732">Signal</keyword>
<dbReference type="CDD" id="cd01450">
    <property type="entry name" value="vWFA_subfamily_ECM"/>
    <property type="match status" value="1"/>
</dbReference>
<dbReference type="AlphaFoldDB" id="A0AA96V0F2"/>
<dbReference type="PROSITE" id="PS50234">
    <property type="entry name" value="VWFA"/>
    <property type="match status" value="1"/>
</dbReference>
<dbReference type="Gene3D" id="3.40.50.410">
    <property type="entry name" value="von Willebrand factor, type A domain"/>
    <property type="match status" value="1"/>
</dbReference>
<reference evidence="3" key="1">
    <citation type="submission" date="2023-10" db="EMBL/GenBank/DDBJ databases">
        <title>A vampire's tale: a novel family of anti-platelet proteins from the marine snail Cumia reticulata.</title>
        <authorList>
            <person name="Modica M.V."/>
            <person name="Gerdol M."/>
            <person name="Fracarossi D."/>
            <person name="Cervelli M."/>
            <person name="Reinoso Sanchez J.F."/>
            <person name="Leone S."/>
            <person name="Tartaglia G."/>
            <person name="Milanetti E."/>
            <person name="Vassalli Q.A."/>
            <person name="Ruggeri Z.M."/>
            <person name="Oliverio M."/>
        </authorList>
    </citation>
    <scope>NUCLEOTIDE SEQUENCE</scope>
</reference>
<evidence type="ECO:0000256" key="1">
    <source>
        <dbReference type="SAM" id="SignalP"/>
    </source>
</evidence>
<dbReference type="EMBL" id="OR651423">
    <property type="protein sequence ID" value="WNX29086.1"/>
    <property type="molecule type" value="mRNA"/>
</dbReference>
<dbReference type="PANTHER" id="PTHR24020">
    <property type="entry name" value="COLLAGEN ALPHA"/>
    <property type="match status" value="1"/>
</dbReference>
<organism evidence="3">
    <name type="scientific">Colubraria reticulata</name>
    <dbReference type="NCBI Taxonomy" id="604273"/>
    <lineage>
        <taxon>Eukaryota</taxon>
        <taxon>Metazoa</taxon>
        <taxon>Spiralia</taxon>
        <taxon>Lophotrochozoa</taxon>
        <taxon>Mollusca</taxon>
        <taxon>Gastropoda</taxon>
        <taxon>Caenogastropoda</taxon>
        <taxon>Neogastropoda</taxon>
        <taxon>Buccinoidea</taxon>
        <taxon>Buccinidae</taxon>
        <taxon>Colubraria</taxon>
    </lineage>
</organism>
<feature type="domain" description="VWFA" evidence="2">
    <location>
        <begin position="68"/>
        <end position="244"/>
    </location>
</feature>
<dbReference type="InterPro" id="IPR036465">
    <property type="entry name" value="vWFA_dom_sf"/>
</dbReference>
<dbReference type="Pfam" id="PF00092">
    <property type="entry name" value="VWA"/>
    <property type="match status" value="1"/>
</dbReference>